<protein>
    <submittedName>
        <fullName evidence="1">Uncharacterized protein</fullName>
    </submittedName>
</protein>
<organism evidence="1 2">
    <name type="scientific">Sporanaerobium hydrogeniformans</name>
    <dbReference type="NCBI Taxonomy" id="3072179"/>
    <lineage>
        <taxon>Bacteria</taxon>
        <taxon>Bacillati</taxon>
        <taxon>Bacillota</taxon>
        <taxon>Clostridia</taxon>
        <taxon>Lachnospirales</taxon>
        <taxon>Lachnospiraceae</taxon>
        <taxon>Sporanaerobium</taxon>
    </lineage>
</organism>
<keyword evidence="2" id="KW-1185">Reference proteome</keyword>
<sequence>MKKMIIVLGLSLVMLIGCSNKQSEELQVLTAQEAKAIIDDEEYDVILDVRTIEEYNEGHIEHAILLPDYEIESKIEEVISDKDARILIYCRSGRRSNNAANKLVDLGYTHVYDFGGIIDWPYATVKE</sequence>
<evidence type="ECO:0000313" key="2">
    <source>
        <dbReference type="Proteomes" id="UP000224460"/>
    </source>
</evidence>
<dbReference type="Proteomes" id="UP000224460">
    <property type="component" value="Unassembled WGS sequence"/>
</dbReference>
<evidence type="ECO:0000313" key="1">
    <source>
        <dbReference type="EMBL" id="PHV69634.1"/>
    </source>
</evidence>
<dbReference type="EMBL" id="PEDL01000022">
    <property type="protein sequence ID" value="PHV69634.1"/>
    <property type="molecule type" value="Genomic_DNA"/>
</dbReference>
<accession>A0AC61D7X2</accession>
<name>A0AC61D7X2_9FIRM</name>
<reference evidence="1" key="1">
    <citation type="submission" date="2017-10" db="EMBL/GenBank/DDBJ databases">
        <title>Genome sequence of cellulolytic Lachnospiraceae bacterium XHS1971 isolated from hotspring sediment.</title>
        <authorList>
            <person name="Vasudevan G."/>
            <person name="Joshi A.J."/>
            <person name="Hivarkar S."/>
            <person name="Lanjekar V.B."/>
            <person name="Dhakephalkar P.K."/>
            <person name="Dagar S."/>
        </authorList>
    </citation>
    <scope>NUCLEOTIDE SEQUENCE</scope>
    <source>
        <strain evidence="1">XHS1971</strain>
    </source>
</reference>
<proteinExistence type="predicted"/>
<gene>
    <name evidence="1" type="ORF">CS063_14835</name>
</gene>
<comment type="caution">
    <text evidence="1">The sequence shown here is derived from an EMBL/GenBank/DDBJ whole genome shotgun (WGS) entry which is preliminary data.</text>
</comment>